<accession>S6BBJ4</accession>
<dbReference type="AlphaFoldDB" id="S6BBJ4"/>
<dbReference type="Proteomes" id="UP000015503">
    <property type="component" value="Chromosome"/>
</dbReference>
<evidence type="ECO:0000313" key="2">
    <source>
        <dbReference type="Proteomes" id="UP000015503"/>
    </source>
</evidence>
<reference evidence="1 2" key="1">
    <citation type="journal article" date="2013" name="Genome Announc.">
        <title>Complete Genome Sequence of the Carbazole Degrader Pseudomonas resinovorans Strain CA10 (NBRC 106553).</title>
        <authorList>
            <person name="Shintani M."/>
            <person name="Hosoyama A."/>
            <person name="Ohji S."/>
            <person name="Tsuchikane K."/>
            <person name="Takarada H."/>
            <person name="Yamazoe A."/>
            <person name="Fujita N."/>
            <person name="Nojiri H."/>
        </authorList>
    </citation>
    <scope>NUCLEOTIDE SEQUENCE [LARGE SCALE GENOMIC DNA]</scope>
    <source>
        <strain evidence="1 2">NBRC 106553</strain>
    </source>
</reference>
<dbReference type="PATRIC" id="fig|1245471.3.peg.731"/>
<dbReference type="RefSeq" id="WP_016490656.1">
    <property type="nucleotide sequence ID" value="NC_021499.1"/>
</dbReference>
<evidence type="ECO:0000313" key="1">
    <source>
        <dbReference type="EMBL" id="BAN46454.1"/>
    </source>
</evidence>
<dbReference type="eggNOG" id="ENOG5032HH8">
    <property type="taxonomic scope" value="Bacteria"/>
</dbReference>
<protein>
    <submittedName>
        <fullName evidence="1">Uncharacterized protein</fullName>
    </submittedName>
</protein>
<proteinExistence type="predicted"/>
<gene>
    <name evidence="1" type="ORF">PCA10_07220</name>
</gene>
<name>S6BBJ4_METRE</name>
<keyword evidence="2" id="KW-1185">Reference proteome</keyword>
<sequence length="69" mass="7833">MNGMYDSTLFQRIDAQCQPLLRYLHKLTGVRYAAVSEAGGIYELSPIHGERKHASQEQLADAEVWQKLV</sequence>
<dbReference type="KEGG" id="pre:PCA10_07220"/>
<dbReference type="EMBL" id="AP013068">
    <property type="protein sequence ID" value="BAN46454.1"/>
    <property type="molecule type" value="Genomic_DNA"/>
</dbReference>
<dbReference type="HOGENOM" id="CLU_2827910_0_0_6"/>
<organism evidence="1 2">
    <name type="scientific">Metapseudomonas resinovorans NBRC 106553</name>
    <dbReference type="NCBI Taxonomy" id="1245471"/>
    <lineage>
        <taxon>Bacteria</taxon>
        <taxon>Pseudomonadati</taxon>
        <taxon>Pseudomonadota</taxon>
        <taxon>Gammaproteobacteria</taxon>
        <taxon>Pseudomonadales</taxon>
        <taxon>Pseudomonadaceae</taxon>
        <taxon>Metapseudomonas</taxon>
    </lineage>
</organism>